<reference evidence="2 3" key="1">
    <citation type="submission" date="2024-04" db="EMBL/GenBank/DDBJ databases">
        <title>Genome sequencing and assembly of rice foliar adapted Chryseobacterium endophyticum OsEnb-ALM-A6.</title>
        <authorList>
            <person name="Kumar S."/>
            <person name="Javed M."/>
            <person name="Chouhan V."/>
            <person name="Charishma K."/>
            <person name="Patel A."/>
            <person name="Kumar M."/>
            <person name="Sahu K.P."/>
            <person name="Kumar A."/>
        </authorList>
    </citation>
    <scope>NUCLEOTIDE SEQUENCE [LARGE SCALE GENOMIC DNA]</scope>
    <source>
        <strain evidence="2 3">OsEnb-ALM-A6</strain>
    </source>
</reference>
<protein>
    <recommendedName>
        <fullName evidence="4">DUF4890 domain-containing protein</fullName>
    </recommendedName>
</protein>
<feature type="chain" id="PRO_5043727944" description="DUF4890 domain-containing protein" evidence="1">
    <location>
        <begin position="26"/>
        <end position="128"/>
    </location>
</feature>
<dbReference type="AlphaFoldDB" id="A0AAU6WN99"/>
<feature type="signal peptide" evidence="1">
    <location>
        <begin position="1"/>
        <end position="25"/>
    </location>
</feature>
<accession>A0AAU6WN99</accession>
<keyword evidence="3" id="KW-1185">Reference proteome</keyword>
<evidence type="ECO:0000313" key="3">
    <source>
        <dbReference type="Proteomes" id="UP001463665"/>
    </source>
</evidence>
<gene>
    <name evidence="2" type="ORF">AAFP95_20485</name>
</gene>
<evidence type="ECO:0000313" key="2">
    <source>
        <dbReference type="EMBL" id="XAO74018.1"/>
    </source>
</evidence>
<sequence length="128" mass="14809">MILKTKKQLFAFAAFWIGALFAPFAAQQKSMQDSTPEQRAKIQTEWMKTTLGLNSSQATQAYNLNLLYAQKNEPVLKSSEGKLAKLKKMRPLQKEKDVALSKILNTEQYKKYQELKDQLIKKLKDKKR</sequence>
<keyword evidence="1" id="KW-0732">Signal</keyword>
<name>A0AAU6WN99_9FLAO</name>
<evidence type="ECO:0000256" key="1">
    <source>
        <dbReference type="SAM" id="SignalP"/>
    </source>
</evidence>
<dbReference type="RefSeq" id="WP_294201762.1">
    <property type="nucleotide sequence ID" value="NZ_CP154834.1"/>
</dbReference>
<organism evidence="2 3">
    <name type="scientific">Chryseobacterium endophyticum</name>
    <dbReference type="NCBI Taxonomy" id="1854762"/>
    <lineage>
        <taxon>Bacteria</taxon>
        <taxon>Pseudomonadati</taxon>
        <taxon>Bacteroidota</taxon>
        <taxon>Flavobacteriia</taxon>
        <taxon>Flavobacteriales</taxon>
        <taxon>Weeksellaceae</taxon>
        <taxon>Chryseobacterium group</taxon>
        <taxon>Chryseobacterium</taxon>
    </lineage>
</organism>
<proteinExistence type="predicted"/>
<evidence type="ECO:0008006" key="4">
    <source>
        <dbReference type="Google" id="ProtNLM"/>
    </source>
</evidence>
<dbReference type="Proteomes" id="UP001463665">
    <property type="component" value="Chromosome"/>
</dbReference>
<dbReference type="EMBL" id="CP154834">
    <property type="protein sequence ID" value="XAO74018.1"/>
    <property type="molecule type" value="Genomic_DNA"/>
</dbReference>